<evidence type="ECO:0000313" key="4">
    <source>
        <dbReference type="Proteomes" id="UP000824998"/>
    </source>
</evidence>
<proteinExistence type="predicted"/>
<reference evidence="3" key="1">
    <citation type="journal article" date="2021" name="IMA Fungus">
        <title>Genomic characterization of three marine fungi, including Emericellopsis atlantica sp. nov. with signatures of a generalist lifestyle and marine biomass degradation.</title>
        <authorList>
            <person name="Hagestad O.C."/>
            <person name="Hou L."/>
            <person name="Andersen J.H."/>
            <person name="Hansen E.H."/>
            <person name="Altermark B."/>
            <person name="Li C."/>
            <person name="Kuhnert E."/>
            <person name="Cox R.J."/>
            <person name="Crous P.W."/>
            <person name="Spatafora J.W."/>
            <person name="Lail K."/>
            <person name="Amirebrahimi M."/>
            <person name="Lipzen A."/>
            <person name="Pangilinan J."/>
            <person name="Andreopoulos W."/>
            <person name="Hayes R.D."/>
            <person name="Ng V."/>
            <person name="Grigoriev I.V."/>
            <person name="Jackson S.A."/>
            <person name="Sutton T.D.S."/>
            <person name="Dobson A.D.W."/>
            <person name="Rama T."/>
        </authorList>
    </citation>
    <scope>NUCLEOTIDE SEQUENCE</scope>
    <source>
        <strain evidence="3">TRa018bII</strain>
    </source>
</reference>
<dbReference type="EMBL" id="MU251656">
    <property type="protein sequence ID" value="KAG9230636.1"/>
    <property type="molecule type" value="Genomic_DNA"/>
</dbReference>
<dbReference type="OrthoDB" id="3549067at2759"/>
<gene>
    <name evidence="3" type="ORF">BJ875DRAFT_498980</name>
</gene>
<protein>
    <submittedName>
        <fullName evidence="3">Uncharacterized protein</fullName>
    </submittedName>
</protein>
<feature type="region of interest" description="Disordered" evidence="2">
    <location>
        <begin position="386"/>
        <end position="623"/>
    </location>
</feature>
<feature type="compositionally biased region" description="Basic and acidic residues" evidence="2">
    <location>
        <begin position="433"/>
        <end position="446"/>
    </location>
</feature>
<evidence type="ECO:0000256" key="2">
    <source>
        <dbReference type="SAM" id="MobiDB-lite"/>
    </source>
</evidence>
<feature type="compositionally biased region" description="Basic and acidic residues" evidence="2">
    <location>
        <begin position="598"/>
        <end position="617"/>
    </location>
</feature>
<feature type="compositionally biased region" description="Polar residues" evidence="2">
    <location>
        <begin position="541"/>
        <end position="553"/>
    </location>
</feature>
<feature type="coiled-coil region" evidence="1">
    <location>
        <begin position="185"/>
        <end position="264"/>
    </location>
</feature>
<organism evidence="3 4">
    <name type="scientific">Amylocarpus encephaloides</name>
    <dbReference type="NCBI Taxonomy" id="45428"/>
    <lineage>
        <taxon>Eukaryota</taxon>
        <taxon>Fungi</taxon>
        <taxon>Dikarya</taxon>
        <taxon>Ascomycota</taxon>
        <taxon>Pezizomycotina</taxon>
        <taxon>Leotiomycetes</taxon>
        <taxon>Helotiales</taxon>
        <taxon>Helotiales incertae sedis</taxon>
        <taxon>Amylocarpus</taxon>
    </lineage>
</organism>
<feature type="compositionally biased region" description="Low complexity" evidence="2">
    <location>
        <begin position="509"/>
        <end position="519"/>
    </location>
</feature>
<feature type="compositionally biased region" description="Low complexity" evidence="2">
    <location>
        <begin position="577"/>
        <end position="590"/>
    </location>
</feature>
<dbReference type="AlphaFoldDB" id="A0A9P7YC75"/>
<feature type="region of interest" description="Disordered" evidence="2">
    <location>
        <begin position="1"/>
        <end position="38"/>
    </location>
</feature>
<evidence type="ECO:0000256" key="1">
    <source>
        <dbReference type="SAM" id="Coils"/>
    </source>
</evidence>
<sequence>MAGAIKTYFPKKSVHHKHRQGRDNKMRQSYGEGPNYRYQQGHEYRQDSEGSQGYQGPPYVLPPSRFNFEANQRAAWSEAEIIIFSKLARGKHPVDLEDSIAWEMRRRSPAGYRLLFLRSCSIIMANLRAANKFAGLVSFDQYQGFSRGRADYLNFKLEMHHRFFNYEGMRGIYTGAEVEVEIGRSRVLDRDAEVKLEELRNAEREAQRQNFRETEATLRSLQGEVTTANRRASDAEAALKDAELQRVRADLADANFRAESAEAQLVMNEQGSTNGSSKNYSAVPEYDIPVELDANEAVHSVNGGNRPRRSFHFSVEPEYDMPAELDANEAESLLNGGIEERSSAPYLHRPAKQSLWECNDSRYETTRGRSASSCSSVHEDGVYDMKPLSSFIPRDDTRPSGPREQPFAPMMSGATPYPPSDCGAGSSRYSNFENDRARPRGARPERVQPNVYNMDDMSSALDHSSRRRRSELEPAIPSLVHRSRAIPRSGYNSSSNSYADLRGPRRRTSLSSSNGGNSTVPPSYQEFDSNAYIAPDGRTRGVSNGSFQPTNSRPEPARPVPRDFDGGAHRGVYFTGPSSTNSAPSYASSTETVQQGRGAEHVRDSNGGDDGRDEYRYWHRRGY</sequence>
<dbReference type="Proteomes" id="UP000824998">
    <property type="component" value="Unassembled WGS sequence"/>
</dbReference>
<evidence type="ECO:0000313" key="3">
    <source>
        <dbReference type="EMBL" id="KAG9230636.1"/>
    </source>
</evidence>
<accession>A0A9P7YC75</accession>
<name>A0A9P7YC75_9HELO</name>
<keyword evidence="1" id="KW-0175">Coiled coil</keyword>
<comment type="caution">
    <text evidence="3">The sequence shown here is derived from an EMBL/GenBank/DDBJ whole genome shotgun (WGS) entry which is preliminary data.</text>
</comment>
<keyword evidence="4" id="KW-1185">Reference proteome</keyword>